<evidence type="ECO:0000313" key="3">
    <source>
        <dbReference type="EMBL" id="MBC2178304.1"/>
    </source>
</evidence>
<dbReference type="EMBL" id="JAARYD010000011">
    <property type="protein sequence ID" value="MBC2178169.1"/>
    <property type="molecule type" value="Genomic_DNA"/>
</dbReference>
<dbReference type="SUPFAM" id="SSF101386">
    <property type="entry name" value="all-alpha NTP pyrophosphatases"/>
    <property type="match status" value="1"/>
</dbReference>
<name>A0A7X0Z8Z0_9LIST</name>
<dbReference type="Gene3D" id="1.10.4010.10">
    <property type="entry name" value="Type II deoxyuridine triphosphatase"/>
    <property type="match status" value="1"/>
</dbReference>
<accession>A0A7X0Z8Z0</accession>
<comment type="caution">
    <text evidence="2">The sequence shown here is derived from an EMBL/GenBank/DDBJ whole genome shotgun (WGS) entry which is preliminary data.</text>
</comment>
<dbReference type="Proteomes" id="UP000541735">
    <property type="component" value="Unassembled WGS sequence"/>
</dbReference>
<protein>
    <recommendedName>
        <fullName evidence="5">dUTPase</fullName>
    </recommendedName>
</protein>
<dbReference type="InterPro" id="IPR014871">
    <property type="entry name" value="dUTPase/dCTP_pyrophosphatase"/>
</dbReference>
<sequence length="186" mass="21587">MDIRQMQRKQKEADELKFGRYKNYAPQLRNVMKRRDKIKVALLVETGVMIKTLGWCGVWKEKQKIDQQAVKASFAHCIALILAWGNIYSVVISSERLQGHIDFLMALKPTFSKGNREDPEHQAELFTTVLAFLDDKHFDKNEVQGLLHQYIAFGILSLRLTPEEIEKNYLEQTTKNIEAILNESYS</sequence>
<keyword evidence="1" id="KW-0812">Transmembrane</keyword>
<dbReference type="EMBL" id="JAARYD010000012">
    <property type="protein sequence ID" value="MBC2178304.1"/>
    <property type="molecule type" value="Genomic_DNA"/>
</dbReference>
<reference evidence="2 4" key="1">
    <citation type="submission" date="2020-03" db="EMBL/GenBank/DDBJ databases">
        <title>Soil Listeria distribution.</title>
        <authorList>
            <person name="Liao J."/>
            <person name="Wiedmann M."/>
        </authorList>
    </citation>
    <scope>NUCLEOTIDE SEQUENCE [LARGE SCALE GENOMIC DNA]</scope>
    <source>
        <strain evidence="2 4">FSL L7-0259</strain>
    </source>
</reference>
<dbReference type="Pfam" id="PF08761">
    <property type="entry name" value="dUTPase_2"/>
    <property type="match status" value="1"/>
</dbReference>
<dbReference type="RefSeq" id="WP_185549490.1">
    <property type="nucleotide sequence ID" value="NZ_JAARYD010000011.1"/>
</dbReference>
<evidence type="ECO:0000256" key="1">
    <source>
        <dbReference type="SAM" id="Phobius"/>
    </source>
</evidence>
<keyword evidence="1" id="KW-0472">Membrane</keyword>
<feature type="transmembrane region" description="Helical" evidence="1">
    <location>
        <begin position="72"/>
        <end position="91"/>
    </location>
</feature>
<proteinExistence type="predicted"/>
<evidence type="ECO:0000313" key="4">
    <source>
        <dbReference type="Proteomes" id="UP000541735"/>
    </source>
</evidence>
<dbReference type="AlphaFoldDB" id="A0A7X0Z8Z0"/>
<organism evidence="2 4">
    <name type="scientific">Listeria booriae</name>
    <dbReference type="NCBI Taxonomy" id="1552123"/>
    <lineage>
        <taxon>Bacteria</taxon>
        <taxon>Bacillati</taxon>
        <taxon>Bacillota</taxon>
        <taxon>Bacilli</taxon>
        <taxon>Bacillales</taxon>
        <taxon>Listeriaceae</taxon>
        <taxon>Listeria</taxon>
    </lineage>
</organism>
<evidence type="ECO:0000313" key="2">
    <source>
        <dbReference type="EMBL" id="MBC2178169.1"/>
    </source>
</evidence>
<evidence type="ECO:0008006" key="5">
    <source>
        <dbReference type="Google" id="ProtNLM"/>
    </source>
</evidence>
<keyword evidence="1" id="KW-1133">Transmembrane helix</keyword>
<gene>
    <name evidence="2" type="ORF">HCB27_16195</name>
    <name evidence="3" type="ORF">HCB27_16870</name>
</gene>